<dbReference type="SUPFAM" id="SSF52047">
    <property type="entry name" value="RNI-like"/>
    <property type="match status" value="1"/>
</dbReference>
<gene>
    <name evidence="1" type="ORF">CC1G_04995</name>
</gene>
<dbReference type="Gene3D" id="3.80.10.10">
    <property type="entry name" value="Ribonuclease Inhibitor"/>
    <property type="match status" value="1"/>
</dbReference>
<evidence type="ECO:0000313" key="1">
    <source>
        <dbReference type="EMBL" id="EAU85778.2"/>
    </source>
</evidence>
<dbReference type="InterPro" id="IPR032675">
    <property type="entry name" value="LRR_dom_sf"/>
</dbReference>
<accession>A8NSF8</accession>
<sequence length="391" mass="44076">MPEDLWRFEEKEYNGPSGRKRRKFRVFARYLTEHDLDKLKLRAKRVRKLTITIRESISESLKRLSTIQAAITFPDFPVFTNLRTLEVKAADDWVKSADKTQDISYLRILAGPSLRQLRFDIPLDSPENVSILTALPRQCKNVTELKLGPAMSSGPFSSVVLDRALGHWDQLQEIYVETIHSLGHLVTLSHLPRLRTLELEMGLLQDVSASGPSGGFRSLTRLKVFVLGQDSGTEPLLRLLGHLFHSPLSDLEFYIQSNSRDDRDLPLILKRLSQVINSKTLERLSIGVWTQGMDPAVGLSDDPYHLDALQPFCNVHALRIWMPRATPLPPLLSLGRAIRGIRSLDLGPEPAVHISPRLDIRDLVPIARSFPKLKTLALPALDAPAHTSIRN</sequence>
<reference evidence="1 2" key="1">
    <citation type="journal article" date="2010" name="Proc. Natl. Acad. Sci. U.S.A.">
        <title>Insights into evolution of multicellular fungi from the assembled chromosomes of the mushroom Coprinopsis cinerea (Coprinus cinereus).</title>
        <authorList>
            <person name="Stajich J.E."/>
            <person name="Wilke S.K."/>
            <person name="Ahren D."/>
            <person name="Au C.H."/>
            <person name="Birren B.W."/>
            <person name="Borodovsky M."/>
            <person name="Burns C."/>
            <person name="Canback B."/>
            <person name="Casselton L.A."/>
            <person name="Cheng C.K."/>
            <person name="Deng J."/>
            <person name="Dietrich F.S."/>
            <person name="Fargo D.C."/>
            <person name="Farman M.L."/>
            <person name="Gathman A.C."/>
            <person name="Goldberg J."/>
            <person name="Guigo R."/>
            <person name="Hoegger P.J."/>
            <person name="Hooker J.B."/>
            <person name="Huggins A."/>
            <person name="James T.Y."/>
            <person name="Kamada T."/>
            <person name="Kilaru S."/>
            <person name="Kodira C."/>
            <person name="Kues U."/>
            <person name="Kupfer D."/>
            <person name="Kwan H.S."/>
            <person name="Lomsadze A."/>
            <person name="Li W."/>
            <person name="Lilly W.W."/>
            <person name="Ma L.J."/>
            <person name="Mackey A.J."/>
            <person name="Manning G."/>
            <person name="Martin F."/>
            <person name="Muraguchi H."/>
            <person name="Natvig D.O."/>
            <person name="Palmerini H."/>
            <person name="Ramesh M.A."/>
            <person name="Rehmeyer C.J."/>
            <person name="Roe B.A."/>
            <person name="Shenoy N."/>
            <person name="Stanke M."/>
            <person name="Ter-Hovhannisyan V."/>
            <person name="Tunlid A."/>
            <person name="Velagapudi R."/>
            <person name="Vision T.J."/>
            <person name="Zeng Q."/>
            <person name="Zolan M.E."/>
            <person name="Pukkila P.J."/>
        </authorList>
    </citation>
    <scope>NUCLEOTIDE SEQUENCE [LARGE SCALE GENOMIC DNA]</scope>
    <source>
        <strain evidence="2">Okayama-7 / 130 / ATCC MYA-4618 / FGSC 9003</strain>
    </source>
</reference>
<dbReference type="AlphaFoldDB" id="A8NSF8"/>
<dbReference type="KEGG" id="cci:CC1G_04995"/>
<evidence type="ECO:0000313" key="2">
    <source>
        <dbReference type="Proteomes" id="UP000001861"/>
    </source>
</evidence>
<dbReference type="RefSeq" id="XP_001836002.2">
    <property type="nucleotide sequence ID" value="XM_001835950.2"/>
</dbReference>
<dbReference type="VEuPathDB" id="FungiDB:CC1G_04995"/>
<proteinExistence type="predicted"/>
<protein>
    <recommendedName>
        <fullName evidence="3">F-box domain-containing protein</fullName>
    </recommendedName>
</protein>
<dbReference type="EMBL" id="AACS02000008">
    <property type="protein sequence ID" value="EAU85778.2"/>
    <property type="molecule type" value="Genomic_DNA"/>
</dbReference>
<comment type="caution">
    <text evidence="1">The sequence shown here is derived from an EMBL/GenBank/DDBJ whole genome shotgun (WGS) entry which is preliminary data.</text>
</comment>
<keyword evidence="2" id="KW-1185">Reference proteome</keyword>
<dbReference type="GeneID" id="6012542"/>
<dbReference type="HOGENOM" id="CLU_706001_0_0_1"/>
<organism evidence="1 2">
    <name type="scientific">Coprinopsis cinerea (strain Okayama-7 / 130 / ATCC MYA-4618 / FGSC 9003)</name>
    <name type="common">Inky cap fungus</name>
    <name type="synonym">Hormographiella aspergillata</name>
    <dbReference type="NCBI Taxonomy" id="240176"/>
    <lineage>
        <taxon>Eukaryota</taxon>
        <taxon>Fungi</taxon>
        <taxon>Dikarya</taxon>
        <taxon>Basidiomycota</taxon>
        <taxon>Agaricomycotina</taxon>
        <taxon>Agaricomycetes</taxon>
        <taxon>Agaricomycetidae</taxon>
        <taxon>Agaricales</taxon>
        <taxon>Agaricineae</taxon>
        <taxon>Psathyrellaceae</taxon>
        <taxon>Coprinopsis</taxon>
    </lineage>
</organism>
<evidence type="ECO:0008006" key="3">
    <source>
        <dbReference type="Google" id="ProtNLM"/>
    </source>
</evidence>
<dbReference type="InParanoid" id="A8NSF8"/>
<name>A8NSF8_COPC7</name>
<dbReference type="Proteomes" id="UP000001861">
    <property type="component" value="Unassembled WGS sequence"/>
</dbReference>